<sequence length="365" mass="40291">MEQSQSSKYRPAEPLESRHVFLDTQVYRALGYNPENPALKTLKDHIQAHRVVLHVTDITLLEVKRQLVEAAHTRARELIAIERDLRRWRKQAPDATPKRVLEIDAAGIGEELFQRFYSFIAHECRAKVHNSLAVVSAEEVFQSYFARKAPFDREGSKEFPDAFALAGLSKAAASSGDKIYIVTGDGAMGRAAKGDPNLLSLRTIQEVLSRAAAKMGSEAEGIAEALLNEAAFDASFERLLETGVKDVAFIYAGDLAEGEAYEGELTEIEQVGDWSIVGLSEKRVSLILDTTIKVSVEVQYEDRDSAFYDREDGVWIGAEDAAMEVEDKAEVAVLVEIDRASGEVVGGELLTSEIRVSGSYDDLYS</sequence>
<dbReference type="RefSeq" id="WP_161139644.1">
    <property type="nucleotide sequence ID" value="NZ_SPKJ01000012.1"/>
</dbReference>
<name>A0A964T2R6_9HYPH</name>
<dbReference type="AlphaFoldDB" id="A0A964T2R6"/>
<protein>
    <recommendedName>
        <fullName evidence="1">DUF4935 domain-containing protein</fullName>
    </recommendedName>
</protein>
<reference evidence="2" key="1">
    <citation type="submission" date="2019-03" db="EMBL/GenBank/DDBJ databases">
        <title>Afifella sp. nov., isolated from activated sludge.</title>
        <authorList>
            <person name="Li Q."/>
            <person name="Liu Y."/>
        </authorList>
    </citation>
    <scope>NUCLEOTIDE SEQUENCE</scope>
    <source>
        <strain evidence="2">L72</strain>
    </source>
</reference>
<evidence type="ECO:0000313" key="3">
    <source>
        <dbReference type="Proteomes" id="UP000773614"/>
    </source>
</evidence>
<proteinExistence type="predicted"/>
<keyword evidence="3" id="KW-1185">Reference proteome</keyword>
<feature type="domain" description="DUF4935" evidence="1">
    <location>
        <begin position="20"/>
        <end position="187"/>
    </location>
</feature>
<dbReference type="Pfam" id="PF16289">
    <property type="entry name" value="PIN_12"/>
    <property type="match status" value="1"/>
</dbReference>
<evidence type="ECO:0000259" key="1">
    <source>
        <dbReference type="Pfam" id="PF16289"/>
    </source>
</evidence>
<comment type="caution">
    <text evidence="2">The sequence shown here is derived from an EMBL/GenBank/DDBJ whole genome shotgun (WGS) entry which is preliminary data.</text>
</comment>
<dbReference type="InterPro" id="IPR032557">
    <property type="entry name" value="DUF4935"/>
</dbReference>
<organism evidence="2 3">
    <name type="scientific">Propylenella binzhouense</name>
    <dbReference type="NCBI Taxonomy" id="2555902"/>
    <lineage>
        <taxon>Bacteria</taxon>
        <taxon>Pseudomonadati</taxon>
        <taxon>Pseudomonadota</taxon>
        <taxon>Alphaproteobacteria</taxon>
        <taxon>Hyphomicrobiales</taxon>
        <taxon>Propylenellaceae</taxon>
        <taxon>Propylenella</taxon>
    </lineage>
</organism>
<dbReference type="Proteomes" id="UP000773614">
    <property type="component" value="Unassembled WGS sequence"/>
</dbReference>
<dbReference type="OrthoDB" id="9766796at2"/>
<dbReference type="EMBL" id="SPKJ01000012">
    <property type="protein sequence ID" value="MYZ47295.1"/>
    <property type="molecule type" value="Genomic_DNA"/>
</dbReference>
<gene>
    <name evidence="2" type="ORF">E4O86_06160</name>
</gene>
<accession>A0A964T2R6</accession>
<evidence type="ECO:0000313" key="2">
    <source>
        <dbReference type="EMBL" id="MYZ47295.1"/>
    </source>
</evidence>